<comment type="caution">
    <text evidence="1">The sequence shown here is derived from an EMBL/GenBank/DDBJ whole genome shotgun (WGS) entry which is preliminary data.</text>
</comment>
<dbReference type="Proteomes" id="UP000276133">
    <property type="component" value="Unassembled WGS sequence"/>
</dbReference>
<evidence type="ECO:0000313" key="2">
    <source>
        <dbReference type="Proteomes" id="UP000276133"/>
    </source>
</evidence>
<name>A0A3M7SE56_BRAPC</name>
<organism evidence="1 2">
    <name type="scientific">Brachionus plicatilis</name>
    <name type="common">Marine rotifer</name>
    <name type="synonym">Brachionus muelleri</name>
    <dbReference type="NCBI Taxonomy" id="10195"/>
    <lineage>
        <taxon>Eukaryota</taxon>
        <taxon>Metazoa</taxon>
        <taxon>Spiralia</taxon>
        <taxon>Gnathifera</taxon>
        <taxon>Rotifera</taxon>
        <taxon>Eurotatoria</taxon>
        <taxon>Monogononta</taxon>
        <taxon>Pseudotrocha</taxon>
        <taxon>Ploima</taxon>
        <taxon>Brachionidae</taxon>
        <taxon>Brachionus</taxon>
    </lineage>
</organism>
<gene>
    <name evidence="1" type="ORF">BpHYR1_004333</name>
</gene>
<keyword evidence="2" id="KW-1185">Reference proteome</keyword>
<evidence type="ECO:0000313" key="1">
    <source>
        <dbReference type="EMBL" id="RNA33927.1"/>
    </source>
</evidence>
<sequence length="116" mass="13084">MGLLQNVTSLTTNSMIKQPLEKIENTYKAFTSTPLRPNFDNPEIFFYTFNNGSESLIMVPFSNLHQNGASAIINKIFLIRARFSILYPSLWADIQGSSEKHKPSFQSLVSNLIGIK</sequence>
<proteinExistence type="predicted"/>
<dbReference type="EMBL" id="REGN01001552">
    <property type="protein sequence ID" value="RNA33927.1"/>
    <property type="molecule type" value="Genomic_DNA"/>
</dbReference>
<protein>
    <submittedName>
        <fullName evidence="1">Uncharacterized protein</fullName>
    </submittedName>
</protein>
<reference evidence="1 2" key="1">
    <citation type="journal article" date="2018" name="Sci. Rep.">
        <title>Genomic signatures of local adaptation to the degree of environmental predictability in rotifers.</title>
        <authorList>
            <person name="Franch-Gras L."/>
            <person name="Hahn C."/>
            <person name="Garcia-Roger E.M."/>
            <person name="Carmona M.J."/>
            <person name="Serra M."/>
            <person name="Gomez A."/>
        </authorList>
    </citation>
    <scope>NUCLEOTIDE SEQUENCE [LARGE SCALE GENOMIC DNA]</scope>
    <source>
        <strain evidence="1">HYR1</strain>
    </source>
</reference>
<dbReference type="AlphaFoldDB" id="A0A3M7SE56"/>
<accession>A0A3M7SE56</accession>